<dbReference type="SUPFAM" id="SSF143791">
    <property type="entry name" value="DUSP-like"/>
    <property type="match status" value="1"/>
</dbReference>
<dbReference type="CDD" id="cd01795">
    <property type="entry name" value="Ubl_USP48"/>
    <property type="match status" value="1"/>
</dbReference>
<dbReference type="InterPro" id="IPR038765">
    <property type="entry name" value="Papain-like_cys_pep_sf"/>
</dbReference>
<dbReference type="EMBL" id="JAACJJ010000001">
    <property type="protein sequence ID" value="KAF5330471.1"/>
    <property type="molecule type" value="Genomic_DNA"/>
</dbReference>
<dbReference type="InterPro" id="IPR028889">
    <property type="entry name" value="USP"/>
</dbReference>
<dbReference type="PROSITE" id="PS00973">
    <property type="entry name" value="USP_2"/>
    <property type="match status" value="1"/>
</dbReference>
<dbReference type="InterPro" id="IPR029071">
    <property type="entry name" value="Ubiquitin-like_domsf"/>
</dbReference>
<protein>
    <recommendedName>
        <fullName evidence="4">ubiquitinyl hydrolase 1</fullName>
        <ecNumber evidence="4">3.4.19.12</ecNumber>
    </recommendedName>
</protein>
<dbReference type="PANTHER" id="PTHR24006:SF722">
    <property type="entry name" value="UBIQUITIN CARBOXYL-TERMINAL HYDROLASE 48"/>
    <property type="match status" value="1"/>
</dbReference>
<accession>A0A8H5BWD9</accession>
<dbReference type="OrthoDB" id="289038at2759"/>
<evidence type="ECO:0000256" key="5">
    <source>
        <dbReference type="ARBA" id="ARBA00022670"/>
    </source>
</evidence>
<dbReference type="PANTHER" id="PTHR24006">
    <property type="entry name" value="UBIQUITIN CARBOXYL-TERMINAL HYDROLASE"/>
    <property type="match status" value="1"/>
</dbReference>
<dbReference type="GO" id="GO:0005829">
    <property type="term" value="C:cytosol"/>
    <property type="evidence" value="ECO:0007669"/>
    <property type="project" value="TreeGrafter"/>
</dbReference>
<feature type="compositionally biased region" description="Basic and acidic residues" evidence="10">
    <location>
        <begin position="453"/>
        <end position="472"/>
    </location>
</feature>
<comment type="similarity">
    <text evidence="3">Belongs to the peptidase C19 family.</text>
</comment>
<feature type="domain" description="USP" evidence="12">
    <location>
        <begin position="160"/>
        <end position="527"/>
    </location>
</feature>
<dbReference type="GO" id="GO:0016579">
    <property type="term" value="P:protein deubiquitination"/>
    <property type="evidence" value="ECO:0007669"/>
    <property type="project" value="InterPro"/>
</dbReference>
<reference evidence="14 15" key="1">
    <citation type="journal article" date="2020" name="ISME J.">
        <title>Uncovering the hidden diversity of litter-decomposition mechanisms in mushroom-forming fungi.</title>
        <authorList>
            <person name="Floudas D."/>
            <person name="Bentzer J."/>
            <person name="Ahren D."/>
            <person name="Johansson T."/>
            <person name="Persson P."/>
            <person name="Tunlid A."/>
        </authorList>
    </citation>
    <scope>NUCLEOTIDE SEQUENCE [LARGE SCALE GENOMIC DNA]</scope>
    <source>
        <strain evidence="14 15">CBS 101986</strain>
    </source>
</reference>
<dbReference type="PROSITE" id="PS50053">
    <property type="entry name" value="UBIQUITIN_2"/>
    <property type="match status" value="1"/>
</dbReference>
<dbReference type="PROSITE" id="PS00972">
    <property type="entry name" value="USP_1"/>
    <property type="match status" value="1"/>
</dbReference>
<evidence type="ECO:0000256" key="6">
    <source>
        <dbReference type="ARBA" id="ARBA00022786"/>
    </source>
</evidence>
<evidence type="ECO:0000256" key="2">
    <source>
        <dbReference type="ARBA" id="ARBA00004123"/>
    </source>
</evidence>
<keyword evidence="7" id="KW-0378">Hydrolase</keyword>
<evidence type="ECO:0000256" key="4">
    <source>
        <dbReference type="ARBA" id="ARBA00012759"/>
    </source>
</evidence>
<comment type="subcellular location">
    <subcellularLocation>
        <location evidence="2">Nucleus</location>
    </subcellularLocation>
</comment>
<dbReference type="Pfam" id="PF00240">
    <property type="entry name" value="ubiquitin"/>
    <property type="match status" value="1"/>
</dbReference>
<feature type="region of interest" description="Disordered" evidence="10">
    <location>
        <begin position="453"/>
        <end position="486"/>
    </location>
</feature>
<comment type="caution">
    <text evidence="14">The sequence shown here is derived from an EMBL/GenBank/DDBJ whole genome shotgun (WGS) entry which is preliminary data.</text>
</comment>
<dbReference type="GO" id="GO:0005634">
    <property type="term" value="C:nucleus"/>
    <property type="evidence" value="ECO:0007669"/>
    <property type="project" value="UniProtKB-SubCell"/>
</dbReference>
<evidence type="ECO:0000313" key="15">
    <source>
        <dbReference type="Proteomes" id="UP000567179"/>
    </source>
</evidence>
<dbReference type="SUPFAM" id="SSF54001">
    <property type="entry name" value="Cysteine proteinases"/>
    <property type="match status" value="1"/>
</dbReference>
<feature type="region of interest" description="Disordered" evidence="10">
    <location>
        <begin position="1061"/>
        <end position="1115"/>
    </location>
</feature>
<dbReference type="EC" id="3.4.19.12" evidence="4"/>
<dbReference type="InterPro" id="IPR050164">
    <property type="entry name" value="Peptidase_C19"/>
</dbReference>
<evidence type="ECO:0000259" key="12">
    <source>
        <dbReference type="PROSITE" id="PS50235"/>
    </source>
</evidence>
<keyword evidence="9" id="KW-0539">Nucleus</keyword>
<dbReference type="AlphaFoldDB" id="A0A8H5BWD9"/>
<dbReference type="InterPro" id="IPR035927">
    <property type="entry name" value="DUSP-like_sf"/>
</dbReference>
<evidence type="ECO:0000256" key="10">
    <source>
        <dbReference type="SAM" id="MobiDB-lite"/>
    </source>
</evidence>
<evidence type="ECO:0000256" key="9">
    <source>
        <dbReference type="ARBA" id="ARBA00023242"/>
    </source>
</evidence>
<evidence type="ECO:0000256" key="8">
    <source>
        <dbReference type="ARBA" id="ARBA00022807"/>
    </source>
</evidence>
<organism evidence="14 15">
    <name type="scientific">Psilocybe cf. subviscida</name>
    <dbReference type="NCBI Taxonomy" id="2480587"/>
    <lineage>
        <taxon>Eukaryota</taxon>
        <taxon>Fungi</taxon>
        <taxon>Dikarya</taxon>
        <taxon>Basidiomycota</taxon>
        <taxon>Agaricomycotina</taxon>
        <taxon>Agaricomycetes</taxon>
        <taxon>Agaricomycetidae</taxon>
        <taxon>Agaricales</taxon>
        <taxon>Agaricineae</taxon>
        <taxon>Strophariaceae</taxon>
        <taxon>Psilocybe</taxon>
    </lineage>
</organism>
<dbReference type="Gene3D" id="3.10.20.90">
    <property type="entry name" value="Phosphatidylinositol 3-kinase Catalytic Subunit, Chain A, domain 1"/>
    <property type="match status" value="1"/>
</dbReference>
<dbReference type="InterPro" id="IPR006615">
    <property type="entry name" value="Pept_C19_DUSP"/>
</dbReference>
<dbReference type="Pfam" id="PF00443">
    <property type="entry name" value="UCH"/>
    <property type="match status" value="1"/>
</dbReference>
<feature type="compositionally biased region" description="Basic and acidic residues" evidence="10">
    <location>
        <begin position="1070"/>
        <end position="1083"/>
    </location>
</feature>
<dbReference type="Gene3D" id="3.90.70.10">
    <property type="entry name" value="Cysteine proteinases"/>
    <property type="match status" value="1"/>
</dbReference>
<sequence length="1140" mass="129275">MPPKRKRTAALPTKGLLPGEQLKRNALSGSSSWAWVGTEVYDVKHITPRHRLLACHLDSQSPCHTNKYAPQQEPKHERTPECTKLAPLNANGELEDDIIIISDDELPTCSKKDCKNNPLCLNYLGQDIWEDEEDSEKRYFDIAKLGTDPSQTSREMDIPVGLKNLGATCYANASLQVWFRDLAFRSGVYSCQPPDGMSEEKYMDSPIFQLQATFAALQEGNQSPFNPKKLVESLQLRTAEQQDAQEFSKLFMSHLDAEFRKQSSLSTQKLIENQFQGSQVYGTICHSCKNRSERSSDFLELEINFEQNSTLEDRIAASLVPETLSGENKYFCSRCESLQDATRYSELRQLPPVLHFSLLRFVYDFDTMERKKLKHSISFPKTLSMNKYVGSKNTRNTNATEVEDNLYELRGILLHKGASAYHGHYEAQVYDAELGSWFQFNDELVTRIDTLGDKSTQRSSKSKKDSAKESSKKVANNTNTRKRRRIEDSDDEIVEIEKPVVALEAQEADTSRLISSKDAYMLIYAKVSTAGSQADDAQKVPARVMKVIRELNTMHDTALSEYKAKLAKTKAQFLALRERLKGIYSTWSTNLREDSVIVSRQALESCLSDESIQADLLRNQTVGGPERGPLEISTSDVVCEHGHLDPTKWKDMKVIPRDAVRYTETAIGCTFRPLLDQSSVCVGCISSMFEEKLYAIEHPKFVEQFENISFCAEEEEGYWISKKWLRDWKTNKPRMHATGQSDPAPDSEEFRDHIYCEHGGLSLSITNRRKISSDATELLKGLFPTWNPLDSETEACAVCDAQVHISKEDKRENRKLVENEKALLKFIYEPSLDSWASGVNHKSFAVIPSHFVKNWKRWLAQPNITAKPVTFDNDVFFCEHHMLIFDPNNPIDMDSSVVLIQQDEWDILQTVYDGGPLICLTRRPHEEGGGYSHDVAVCKECRMKKKSDWITADITIRFLRSNGQKNRGNQDMPVTYAHRGYGARQSKRLRQTKSLEERRKISVNKSTTVKDLKIMANQEFSIPTICQRLFYDGNELDDNSATVQSLQILANDIIDLQEAGESEDIFDSDSETHRSKRRRDEGHGFGGTILGNVDSSLSSSPVPMPPESSPPSMDEKPCLSCTFSNAPDALMCEMCETMFA</sequence>
<evidence type="ECO:0000256" key="7">
    <source>
        <dbReference type="ARBA" id="ARBA00022801"/>
    </source>
</evidence>
<keyword evidence="6" id="KW-0833">Ubl conjugation pathway</keyword>
<keyword evidence="15" id="KW-1185">Reference proteome</keyword>
<feature type="domain" description="DUSP" evidence="13">
    <location>
        <begin position="815"/>
        <end position="924"/>
    </location>
</feature>
<dbReference type="GO" id="GO:0006508">
    <property type="term" value="P:proteolysis"/>
    <property type="evidence" value="ECO:0007669"/>
    <property type="project" value="UniProtKB-KW"/>
</dbReference>
<dbReference type="PROSITE" id="PS50235">
    <property type="entry name" value="USP_3"/>
    <property type="match status" value="1"/>
</dbReference>
<dbReference type="GO" id="GO:0004197">
    <property type="term" value="F:cysteine-type endopeptidase activity"/>
    <property type="evidence" value="ECO:0007669"/>
    <property type="project" value="InterPro"/>
</dbReference>
<dbReference type="PROSITE" id="PS51283">
    <property type="entry name" value="DUSP"/>
    <property type="match status" value="1"/>
</dbReference>
<keyword evidence="8" id="KW-0788">Thiol protease</keyword>
<name>A0A8H5BWD9_9AGAR</name>
<dbReference type="InterPro" id="IPR001394">
    <property type="entry name" value="Peptidase_C19_UCH"/>
</dbReference>
<dbReference type="InterPro" id="IPR018200">
    <property type="entry name" value="USP_CS"/>
</dbReference>
<evidence type="ECO:0000256" key="1">
    <source>
        <dbReference type="ARBA" id="ARBA00000707"/>
    </source>
</evidence>
<dbReference type="GO" id="GO:0004843">
    <property type="term" value="F:cysteine-type deubiquitinase activity"/>
    <property type="evidence" value="ECO:0007669"/>
    <property type="project" value="UniProtKB-EC"/>
</dbReference>
<dbReference type="SUPFAM" id="SSF54236">
    <property type="entry name" value="Ubiquitin-like"/>
    <property type="match status" value="1"/>
</dbReference>
<evidence type="ECO:0000256" key="3">
    <source>
        <dbReference type="ARBA" id="ARBA00009085"/>
    </source>
</evidence>
<comment type="catalytic activity">
    <reaction evidence="1">
        <text>Thiol-dependent hydrolysis of ester, thioester, amide, peptide and isopeptide bonds formed by the C-terminal Gly of ubiquitin (a 76-residue protein attached to proteins as an intracellular targeting signal).</text>
        <dbReference type="EC" id="3.4.19.12"/>
    </reaction>
</comment>
<dbReference type="InterPro" id="IPR000626">
    <property type="entry name" value="Ubiquitin-like_dom"/>
</dbReference>
<keyword evidence="5" id="KW-0645">Protease</keyword>
<dbReference type="Proteomes" id="UP000567179">
    <property type="component" value="Unassembled WGS sequence"/>
</dbReference>
<dbReference type="InterPro" id="IPR044743">
    <property type="entry name" value="Ubl_USP48"/>
</dbReference>
<feature type="domain" description="Ubiquitin-like" evidence="11">
    <location>
        <begin position="989"/>
        <end position="1056"/>
    </location>
</feature>
<evidence type="ECO:0000259" key="11">
    <source>
        <dbReference type="PROSITE" id="PS50053"/>
    </source>
</evidence>
<gene>
    <name evidence="14" type="ORF">D9619_005916</name>
</gene>
<proteinExistence type="inferred from homology"/>
<evidence type="ECO:0000259" key="13">
    <source>
        <dbReference type="PROSITE" id="PS51283"/>
    </source>
</evidence>
<evidence type="ECO:0000313" key="14">
    <source>
        <dbReference type="EMBL" id="KAF5330471.1"/>
    </source>
</evidence>